<dbReference type="Proteomes" id="UP000198558">
    <property type="component" value="Unassembled WGS sequence"/>
</dbReference>
<evidence type="ECO:0000256" key="1">
    <source>
        <dbReference type="SAM" id="SignalP"/>
    </source>
</evidence>
<proteinExistence type="predicted"/>
<dbReference type="GeneID" id="78287825"/>
<dbReference type="PROSITE" id="PS51257">
    <property type="entry name" value="PROKAR_LIPOPROTEIN"/>
    <property type="match status" value="1"/>
</dbReference>
<protein>
    <submittedName>
        <fullName evidence="2">Uncharacterized protein</fullName>
    </submittedName>
</protein>
<keyword evidence="3" id="KW-1185">Reference proteome</keyword>
<dbReference type="AlphaFoldDB" id="A0A1I0DBT6"/>
<gene>
    <name evidence="2" type="ORF">SAMN04489758_105104</name>
</gene>
<reference evidence="3" key="1">
    <citation type="submission" date="2016-10" db="EMBL/GenBank/DDBJ databases">
        <authorList>
            <person name="Varghese N."/>
            <person name="Submissions S."/>
        </authorList>
    </citation>
    <scope>NUCLEOTIDE SEQUENCE [LARGE SCALE GENOMIC DNA]</scope>
    <source>
        <strain evidence="3">DSM 1551</strain>
    </source>
</reference>
<feature type="signal peptide" evidence="1">
    <location>
        <begin position="1"/>
        <end position="20"/>
    </location>
</feature>
<sequence>MNKNKYLTIGLSLMMLLALAGCNSKDSSTSSKHEDIFIDAKTDSYQTIEELEKASDLIVIGTKIKELESNVLYDENGVYQVAYTYSSFNIDEIIKNDVNELNKEIKIFENQAYDKKTNKTLHIAGYTNMIGGNKYILYLSLSDGNYYIPLAVTIGKVPLSKSEINGDKLKMKNNDEVSIGIVDKLHKEIQNKYANKIV</sequence>
<name>A0A1I0DBT6_9FIRM</name>
<evidence type="ECO:0000313" key="2">
    <source>
        <dbReference type="EMBL" id="SET29442.1"/>
    </source>
</evidence>
<accession>A0A1I0DBT6</accession>
<dbReference type="RefSeq" id="WP_092352734.1">
    <property type="nucleotide sequence ID" value="NZ_FOIN01000005.1"/>
</dbReference>
<dbReference type="OrthoDB" id="1654879at2"/>
<organism evidence="2 3">
    <name type="scientific">Thomasclavelia cocleata</name>
    <dbReference type="NCBI Taxonomy" id="69824"/>
    <lineage>
        <taxon>Bacteria</taxon>
        <taxon>Bacillati</taxon>
        <taxon>Bacillota</taxon>
        <taxon>Erysipelotrichia</taxon>
        <taxon>Erysipelotrichales</taxon>
        <taxon>Coprobacillaceae</taxon>
        <taxon>Thomasclavelia</taxon>
    </lineage>
</organism>
<keyword evidence="1" id="KW-0732">Signal</keyword>
<feature type="chain" id="PRO_5038411997" evidence="1">
    <location>
        <begin position="21"/>
        <end position="198"/>
    </location>
</feature>
<dbReference type="EMBL" id="FOIN01000005">
    <property type="protein sequence ID" value="SET29442.1"/>
    <property type="molecule type" value="Genomic_DNA"/>
</dbReference>
<evidence type="ECO:0000313" key="3">
    <source>
        <dbReference type="Proteomes" id="UP000198558"/>
    </source>
</evidence>